<dbReference type="Pfam" id="PF04865">
    <property type="entry name" value="Baseplate_J"/>
    <property type="match status" value="1"/>
</dbReference>
<reference evidence="2 3" key="1">
    <citation type="submission" date="2020-10" db="EMBL/GenBank/DDBJ databases">
        <title>Phylogeny of dyella-like bacteria.</title>
        <authorList>
            <person name="Fu J."/>
        </authorList>
    </citation>
    <scope>NUCLEOTIDE SEQUENCE [LARGE SCALE GENOMIC DNA]</scope>
    <source>
        <strain evidence="2 3">KACC 19113</strain>
    </source>
</reference>
<accession>A0ABW8J3M5</accession>
<evidence type="ECO:0000313" key="2">
    <source>
        <dbReference type="EMBL" id="MFK2876881.1"/>
    </source>
</evidence>
<protein>
    <recommendedName>
        <fullName evidence="1">Baseplate protein J-like barrel domain-containing protein</fullName>
    </recommendedName>
</protein>
<organism evidence="2 3">
    <name type="scientific">Rhodanobacter hydrolyticus</name>
    <dbReference type="NCBI Taxonomy" id="2250595"/>
    <lineage>
        <taxon>Bacteria</taxon>
        <taxon>Pseudomonadati</taxon>
        <taxon>Pseudomonadota</taxon>
        <taxon>Gammaproteobacteria</taxon>
        <taxon>Lysobacterales</taxon>
        <taxon>Rhodanobacteraceae</taxon>
        <taxon>Rhodanobacter</taxon>
    </lineage>
</organism>
<dbReference type="RefSeq" id="WP_404612860.1">
    <property type="nucleotide sequence ID" value="NZ_JADIKK010000008.1"/>
</dbReference>
<dbReference type="Proteomes" id="UP001620339">
    <property type="component" value="Unassembled WGS sequence"/>
</dbReference>
<dbReference type="EMBL" id="JADIKK010000008">
    <property type="protein sequence ID" value="MFK2876881.1"/>
    <property type="molecule type" value="Genomic_DNA"/>
</dbReference>
<sequence length="405" mass="42201">MTIQTSVPAIQFTGTGLVLPTEAQILAGVQADQQTANGGSVTPTLTSPSGQEAQSYTAIIGDKNNEIASIVNNLNPDNASGRWQDAIGRIYFLNRIEGAGSVTAAACVGLVGQTVQAGVLVQDASGYLWAATQAFTFDSNGQASPQFQCQTDGPITIPSGALTIYKATTGWDSCTFNGSGTLGNLVESQYDFEYRRKQSVAINSVNMVASIRAAVFALEGVLDVFVVDNPSGNTVNYGATNYPLAPHSVFVGVVGGTAEEIALAIWNNKSGGCSYNGNTSQIVYDTAALTQPYPQYTVEWNIPTNVPVYFTVSLAANANLPANIVSLVQAAVVASFNGEDGGSRARQGSQLYAGRYYANVAAQDSNVQIYEITLGTTASPSSTALLLGIDQNPTLTAANVAVTLS</sequence>
<evidence type="ECO:0000313" key="3">
    <source>
        <dbReference type="Proteomes" id="UP001620339"/>
    </source>
</evidence>
<comment type="caution">
    <text evidence="2">The sequence shown here is derived from an EMBL/GenBank/DDBJ whole genome shotgun (WGS) entry which is preliminary data.</text>
</comment>
<dbReference type="InterPro" id="IPR006949">
    <property type="entry name" value="Barrel_Baseplate_J-like"/>
</dbReference>
<evidence type="ECO:0000259" key="1">
    <source>
        <dbReference type="Pfam" id="PF04865"/>
    </source>
</evidence>
<name>A0ABW8J3M5_9GAMM</name>
<proteinExistence type="predicted"/>
<feature type="domain" description="Baseplate protein J-like barrel" evidence="1">
    <location>
        <begin position="109"/>
        <end position="182"/>
    </location>
</feature>
<gene>
    <name evidence="2" type="ORF">ISP25_07365</name>
</gene>
<keyword evidence="3" id="KW-1185">Reference proteome</keyword>